<accession>A0A166TSW8</accession>
<feature type="compositionally biased region" description="Basic and acidic residues" evidence="1">
    <location>
        <begin position="10"/>
        <end position="22"/>
    </location>
</feature>
<proteinExistence type="predicted"/>
<protein>
    <submittedName>
        <fullName evidence="2">Fumarylacetoacetate hydrolase</fullName>
    </submittedName>
</protein>
<dbReference type="Proteomes" id="UP000076552">
    <property type="component" value="Unassembled WGS sequence"/>
</dbReference>
<evidence type="ECO:0000313" key="2">
    <source>
        <dbReference type="EMBL" id="KZL72444.1"/>
    </source>
</evidence>
<evidence type="ECO:0000256" key="1">
    <source>
        <dbReference type="SAM" id="MobiDB-lite"/>
    </source>
</evidence>
<feature type="region of interest" description="Disordered" evidence="1">
    <location>
        <begin position="1"/>
        <end position="84"/>
    </location>
</feature>
<gene>
    <name evidence="2" type="ORF">CT0861_01447</name>
</gene>
<comment type="caution">
    <text evidence="2">The sequence shown here is derived from an EMBL/GenBank/DDBJ whole genome shotgun (WGS) entry which is preliminary data.</text>
</comment>
<organism evidence="2 3">
    <name type="scientific">Colletotrichum tofieldiae</name>
    <dbReference type="NCBI Taxonomy" id="708197"/>
    <lineage>
        <taxon>Eukaryota</taxon>
        <taxon>Fungi</taxon>
        <taxon>Dikarya</taxon>
        <taxon>Ascomycota</taxon>
        <taxon>Pezizomycotina</taxon>
        <taxon>Sordariomycetes</taxon>
        <taxon>Hypocreomycetidae</taxon>
        <taxon>Glomerellales</taxon>
        <taxon>Glomerellaceae</taxon>
        <taxon>Colletotrichum</taxon>
        <taxon>Colletotrichum spaethianum species complex</taxon>
    </lineage>
</organism>
<dbReference type="OrthoDB" id="4820872at2759"/>
<keyword evidence="2" id="KW-0378">Hydrolase</keyword>
<name>A0A166TSW8_9PEZI</name>
<dbReference type="GO" id="GO:0016787">
    <property type="term" value="F:hydrolase activity"/>
    <property type="evidence" value="ECO:0007669"/>
    <property type="project" value="UniProtKB-KW"/>
</dbReference>
<dbReference type="AlphaFoldDB" id="A0A166TSW8"/>
<keyword evidence="3" id="KW-1185">Reference proteome</keyword>
<dbReference type="EMBL" id="LFIV01000058">
    <property type="protein sequence ID" value="KZL72444.1"/>
    <property type="molecule type" value="Genomic_DNA"/>
</dbReference>
<reference evidence="2 3" key="1">
    <citation type="submission" date="2015-06" db="EMBL/GenBank/DDBJ databases">
        <title>Survival trade-offs in plant roots during colonization by closely related pathogenic and mutualistic fungi.</title>
        <authorList>
            <person name="Hacquard S."/>
            <person name="Kracher B."/>
            <person name="Hiruma K."/>
            <person name="Weinman A."/>
            <person name="Muench P."/>
            <person name="Garrido Oter R."/>
            <person name="Ver Loren van Themaat E."/>
            <person name="Dallerey J.-F."/>
            <person name="Damm U."/>
            <person name="Henrissat B."/>
            <person name="Lespinet O."/>
            <person name="Thon M."/>
            <person name="Kemen E."/>
            <person name="McHardy A.C."/>
            <person name="Schulze-Lefert P."/>
            <person name="O'Connell R.J."/>
        </authorList>
    </citation>
    <scope>NUCLEOTIDE SEQUENCE [LARGE SCALE GENOMIC DNA]</scope>
    <source>
        <strain evidence="2 3">0861</strain>
    </source>
</reference>
<sequence length="294" mass="33021">MEPASAGQKSTDEPPSYDRHLAESVSIASSSLNPPDPWRLAAVDPPLPGPSNALGRAPSAPTRDVKEQPSPEETPPEYTRQDPNDNYYALQAPLVMSAATAAGPLVPRFHLSQLRSSANKPYKLSMRRLTTSESRRLSLPDRRAKRIVYDDDLTLYLIVDTHALFPWSSPEIEVRGCKARTLRGYVELKKTTTAYQFWHITRNVTNDMLRPENERRMAKYGYHADEELNRELLFAAESMALLSKHKRWKDGDGMCVAEETTGALSLVVDLTPQRKDALLACWAARCWLSGSLNW</sequence>
<evidence type="ECO:0000313" key="3">
    <source>
        <dbReference type="Proteomes" id="UP000076552"/>
    </source>
</evidence>